<dbReference type="EMBL" id="RWGY01000011">
    <property type="protein sequence ID" value="TVU31036.1"/>
    <property type="molecule type" value="Genomic_DNA"/>
</dbReference>
<keyword evidence="2" id="KW-1133">Transmembrane helix</keyword>
<dbReference type="Gramene" id="TVU31036">
    <property type="protein sequence ID" value="TVU31036"/>
    <property type="gene ID" value="EJB05_22701"/>
</dbReference>
<feature type="transmembrane region" description="Helical" evidence="2">
    <location>
        <begin position="206"/>
        <end position="223"/>
    </location>
</feature>
<evidence type="ECO:0000313" key="3">
    <source>
        <dbReference type="EMBL" id="TVU31036.1"/>
    </source>
</evidence>
<sequence>MSTLPSPPAEEPGGFDAGTEGHGGGAPRRRAAAGDAEGHPAGGRPGLQQEEDEDAVYDDEVAAAESGSNARRGGLRAEMADGRPPRPNTCCICWEPWVSSGAHRICALSVADNMNTTTFSISTRQQNVSGMITSQEQAPRHAPMEEEETRQVVKAAMEEIARKDEVIAKMEGKIARMTRVQEIRITLTKILETEKRIGLLKEINRMLYVLIVVLLLVLVALFMKL</sequence>
<feature type="region of interest" description="Disordered" evidence="1">
    <location>
        <begin position="1"/>
        <end position="84"/>
    </location>
</feature>
<keyword evidence="2" id="KW-0472">Membrane</keyword>
<feature type="compositionally biased region" description="Pro residues" evidence="1">
    <location>
        <begin position="1"/>
        <end position="10"/>
    </location>
</feature>
<feature type="compositionally biased region" description="Acidic residues" evidence="1">
    <location>
        <begin position="49"/>
        <end position="62"/>
    </location>
</feature>
<keyword evidence="2" id="KW-0812">Transmembrane</keyword>
<comment type="caution">
    <text evidence="3">The sequence shown here is derived from an EMBL/GenBank/DDBJ whole genome shotgun (WGS) entry which is preliminary data.</text>
</comment>
<proteinExistence type="predicted"/>
<dbReference type="Proteomes" id="UP000324897">
    <property type="component" value="Chromosome 1"/>
</dbReference>
<evidence type="ECO:0000256" key="1">
    <source>
        <dbReference type="SAM" id="MobiDB-lite"/>
    </source>
</evidence>
<evidence type="ECO:0000256" key="2">
    <source>
        <dbReference type="SAM" id="Phobius"/>
    </source>
</evidence>
<gene>
    <name evidence="3" type="ORF">EJB05_22701</name>
</gene>
<name>A0A5J9V546_9POAL</name>
<reference evidence="3 4" key="1">
    <citation type="journal article" date="2019" name="Sci. Rep.">
        <title>A high-quality genome of Eragrostis curvula grass provides insights into Poaceae evolution and supports new strategies to enhance forage quality.</title>
        <authorList>
            <person name="Carballo J."/>
            <person name="Santos B.A.C.M."/>
            <person name="Zappacosta D."/>
            <person name="Garbus I."/>
            <person name="Selva J.P."/>
            <person name="Gallo C.A."/>
            <person name="Diaz A."/>
            <person name="Albertini E."/>
            <person name="Caccamo M."/>
            <person name="Echenique V."/>
        </authorList>
    </citation>
    <scope>NUCLEOTIDE SEQUENCE [LARGE SCALE GENOMIC DNA]</scope>
    <source>
        <strain evidence="4">cv. Victoria</strain>
        <tissue evidence="3">Leaf</tissue>
    </source>
</reference>
<evidence type="ECO:0000313" key="4">
    <source>
        <dbReference type="Proteomes" id="UP000324897"/>
    </source>
</evidence>
<keyword evidence="4" id="KW-1185">Reference proteome</keyword>
<accession>A0A5J9V546</accession>
<protein>
    <submittedName>
        <fullName evidence="3">Uncharacterized protein</fullName>
    </submittedName>
</protein>
<organism evidence="3 4">
    <name type="scientific">Eragrostis curvula</name>
    <name type="common">weeping love grass</name>
    <dbReference type="NCBI Taxonomy" id="38414"/>
    <lineage>
        <taxon>Eukaryota</taxon>
        <taxon>Viridiplantae</taxon>
        <taxon>Streptophyta</taxon>
        <taxon>Embryophyta</taxon>
        <taxon>Tracheophyta</taxon>
        <taxon>Spermatophyta</taxon>
        <taxon>Magnoliopsida</taxon>
        <taxon>Liliopsida</taxon>
        <taxon>Poales</taxon>
        <taxon>Poaceae</taxon>
        <taxon>PACMAD clade</taxon>
        <taxon>Chloridoideae</taxon>
        <taxon>Eragrostideae</taxon>
        <taxon>Eragrostidinae</taxon>
        <taxon>Eragrostis</taxon>
    </lineage>
</organism>
<dbReference type="AlphaFoldDB" id="A0A5J9V546"/>